<dbReference type="InterPro" id="IPR000157">
    <property type="entry name" value="TIR_dom"/>
</dbReference>
<evidence type="ECO:0000259" key="1">
    <source>
        <dbReference type="PROSITE" id="PS50104"/>
    </source>
</evidence>
<dbReference type="SUPFAM" id="SSF52200">
    <property type="entry name" value="Toll/Interleukin receptor TIR domain"/>
    <property type="match status" value="2"/>
</dbReference>
<protein>
    <submittedName>
        <fullName evidence="3">Uncharacterized protein LOC111130845 isoform X1</fullName>
    </submittedName>
</protein>
<dbReference type="Gene3D" id="3.40.50.10140">
    <property type="entry name" value="Toll/interleukin-1 receptor homology (TIR) domain"/>
    <property type="match status" value="2"/>
</dbReference>
<organism evidence="2 3">
    <name type="scientific">Crassostrea virginica</name>
    <name type="common">Eastern oyster</name>
    <dbReference type="NCBI Taxonomy" id="6565"/>
    <lineage>
        <taxon>Eukaryota</taxon>
        <taxon>Metazoa</taxon>
        <taxon>Spiralia</taxon>
        <taxon>Lophotrochozoa</taxon>
        <taxon>Mollusca</taxon>
        <taxon>Bivalvia</taxon>
        <taxon>Autobranchia</taxon>
        <taxon>Pteriomorphia</taxon>
        <taxon>Ostreida</taxon>
        <taxon>Ostreoidea</taxon>
        <taxon>Ostreidae</taxon>
        <taxon>Crassostrea</taxon>
    </lineage>
</organism>
<evidence type="ECO:0000313" key="2">
    <source>
        <dbReference type="Proteomes" id="UP000694844"/>
    </source>
</evidence>
<sequence>MTSIRKRKLVSSFDFKFPRTCKRFSFHYRVTMESLERQRAMATPRCNTPSDAPPLPVGKDYHAFFSFHGDNPDYNWVKAVTRELECRGFKCCVFPRDLDAGRSLSANIKSILTKCLRIVTVLSSAYIQNEWPQLEMEIISLGKTEELVFIPVLIEPCDIPPFLKYYRYTNATTAKETWWGAFYEQVRGNAPPLPPRKRYHAFFAHSPVDTKWVNNIVERLENPVNNIVCCSPARDFKPGGSMQESIDSAIKRSLRVVLVISKHFLTNEWKRYFEKRFKQLKVIPVLLSDCSLPIALDDIVCIDARNSDNDWFKVLLRAIKEEDLNMDDDTVTSTSQFIREEVIFTPAAEPFASLSSTRIV</sequence>
<dbReference type="PANTHER" id="PTHR16253">
    <property type="entry name" value="TETRATRICOPEPTIDE REPEAT PROTEIN 22"/>
    <property type="match status" value="1"/>
</dbReference>
<feature type="domain" description="TIR" evidence="1">
    <location>
        <begin position="197"/>
        <end position="320"/>
    </location>
</feature>
<reference evidence="3" key="1">
    <citation type="submission" date="2025-08" db="UniProtKB">
        <authorList>
            <consortium name="RefSeq"/>
        </authorList>
    </citation>
    <scope>IDENTIFICATION</scope>
    <source>
        <tissue evidence="3">Whole sample</tissue>
    </source>
</reference>
<dbReference type="InterPro" id="IPR042342">
    <property type="entry name" value="TTC22"/>
</dbReference>
<dbReference type="Pfam" id="PF13676">
    <property type="entry name" value="TIR_2"/>
    <property type="match status" value="1"/>
</dbReference>
<name>A0A8B8DZV1_CRAVI</name>
<dbReference type="GO" id="GO:0007165">
    <property type="term" value="P:signal transduction"/>
    <property type="evidence" value="ECO:0007669"/>
    <property type="project" value="InterPro"/>
</dbReference>
<keyword evidence="2" id="KW-1185">Reference proteome</keyword>
<dbReference type="KEGG" id="cvn:111130845"/>
<dbReference type="PANTHER" id="PTHR16253:SF0">
    <property type="entry name" value="TETRATRICOPEPTIDE REPEAT PROTEIN 22"/>
    <property type="match status" value="1"/>
</dbReference>
<dbReference type="OrthoDB" id="6058302at2759"/>
<dbReference type="InterPro" id="IPR035897">
    <property type="entry name" value="Toll_tir_struct_dom_sf"/>
</dbReference>
<dbReference type="AlphaFoldDB" id="A0A8B8DZV1"/>
<dbReference type="Proteomes" id="UP000694844">
    <property type="component" value="Chromosome 4"/>
</dbReference>
<gene>
    <name evidence="3" type="primary">LOC111130845</name>
</gene>
<proteinExistence type="predicted"/>
<dbReference type="Pfam" id="PF01582">
    <property type="entry name" value="TIR"/>
    <property type="match status" value="1"/>
</dbReference>
<accession>A0A8B8DZV1</accession>
<dbReference type="RefSeq" id="XP_022333802.1">
    <property type="nucleotide sequence ID" value="XM_022478094.1"/>
</dbReference>
<dbReference type="GeneID" id="111130845"/>
<feature type="domain" description="TIR" evidence="1">
    <location>
        <begin position="59"/>
        <end position="186"/>
    </location>
</feature>
<dbReference type="PROSITE" id="PS50104">
    <property type="entry name" value="TIR"/>
    <property type="match status" value="2"/>
</dbReference>
<dbReference type="SMART" id="SM00255">
    <property type="entry name" value="TIR"/>
    <property type="match status" value="2"/>
</dbReference>
<evidence type="ECO:0000313" key="3">
    <source>
        <dbReference type="RefSeq" id="XP_022333802.1"/>
    </source>
</evidence>